<protein>
    <submittedName>
        <fullName evidence="1">Transposase</fullName>
    </submittedName>
</protein>
<dbReference type="Proteomes" id="UP001238163">
    <property type="component" value="Unassembled WGS sequence"/>
</dbReference>
<dbReference type="AlphaFoldDB" id="A0AAE3VFP3"/>
<sequence length="120" mass="13464">MLSLPPSARIYICHQAVDMRKSFDGLAATSSQLLAQSPASGHFFVFLNARRTLIKILNWDGDGYTIWSKRLEQGQFNLPKAVGDRLLLDLRDLHAMLDGVKPGAYYKRFSQPSHNLMVAS</sequence>
<comment type="caution">
    <text evidence="1">The sequence shown here is derived from an EMBL/GenBank/DDBJ whole genome shotgun (WGS) entry which is preliminary data.</text>
</comment>
<keyword evidence="2" id="KW-1185">Reference proteome</keyword>
<name>A0AAE3VFP3_9BACT</name>
<organism evidence="1 2">
    <name type="scientific">Oligosphaera ethanolica</name>
    <dbReference type="NCBI Taxonomy" id="760260"/>
    <lineage>
        <taxon>Bacteria</taxon>
        <taxon>Pseudomonadati</taxon>
        <taxon>Lentisphaerota</taxon>
        <taxon>Oligosphaeria</taxon>
        <taxon>Oligosphaerales</taxon>
        <taxon>Oligosphaeraceae</taxon>
        <taxon>Oligosphaera</taxon>
    </lineage>
</organism>
<evidence type="ECO:0000313" key="1">
    <source>
        <dbReference type="EMBL" id="MDQ0289500.1"/>
    </source>
</evidence>
<dbReference type="RefSeq" id="WP_307260931.1">
    <property type="nucleotide sequence ID" value="NZ_JAUSVL010000001.1"/>
</dbReference>
<dbReference type="Pfam" id="PF05717">
    <property type="entry name" value="TnpB_IS66"/>
    <property type="match status" value="1"/>
</dbReference>
<evidence type="ECO:0000313" key="2">
    <source>
        <dbReference type="Proteomes" id="UP001238163"/>
    </source>
</evidence>
<gene>
    <name evidence="1" type="ORF">J3R75_001607</name>
</gene>
<dbReference type="PANTHER" id="PTHR36455">
    <property type="match status" value="1"/>
</dbReference>
<dbReference type="NCBIfam" id="NF033819">
    <property type="entry name" value="IS66_TnpB"/>
    <property type="match status" value="1"/>
</dbReference>
<proteinExistence type="predicted"/>
<reference evidence="1" key="1">
    <citation type="submission" date="2023-07" db="EMBL/GenBank/DDBJ databases">
        <title>Genomic Encyclopedia of Type Strains, Phase IV (KMG-IV): sequencing the most valuable type-strain genomes for metagenomic binning, comparative biology and taxonomic classification.</title>
        <authorList>
            <person name="Goeker M."/>
        </authorList>
    </citation>
    <scope>NUCLEOTIDE SEQUENCE</scope>
    <source>
        <strain evidence="1">DSM 24202</strain>
    </source>
</reference>
<dbReference type="InterPro" id="IPR008878">
    <property type="entry name" value="Transposase_IS66_Orf2"/>
</dbReference>
<dbReference type="PANTHER" id="PTHR36455:SF1">
    <property type="entry name" value="BLR8292 PROTEIN"/>
    <property type="match status" value="1"/>
</dbReference>
<dbReference type="EMBL" id="JAUSVL010000001">
    <property type="protein sequence ID" value="MDQ0289500.1"/>
    <property type="molecule type" value="Genomic_DNA"/>
</dbReference>
<accession>A0AAE3VFP3</accession>